<dbReference type="EMBL" id="CM042062">
    <property type="protein sequence ID" value="KAI3668900.1"/>
    <property type="molecule type" value="Genomic_DNA"/>
</dbReference>
<proteinExistence type="predicted"/>
<reference evidence="2" key="1">
    <citation type="journal article" date="2022" name="Mol. Ecol. Resour.">
        <title>The genomes of chicory, endive, great burdock and yacon provide insights into Asteraceae palaeo-polyploidization history and plant inulin production.</title>
        <authorList>
            <person name="Fan W."/>
            <person name="Wang S."/>
            <person name="Wang H."/>
            <person name="Wang A."/>
            <person name="Jiang F."/>
            <person name="Liu H."/>
            <person name="Zhao H."/>
            <person name="Xu D."/>
            <person name="Zhang Y."/>
        </authorList>
    </citation>
    <scope>NUCLEOTIDE SEQUENCE [LARGE SCALE GENOMIC DNA]</scope>
    <source>
        <strain evidence="2">cv. Niubang</strain>
    </source>
</reference>
<accession>A0ACB8XM83</accession>
<evidence type="ECO:0000313" key="2">
    <source>
        <dbReference type="Proteomes" id="UP001055879"/>
    </source>
</evidence>
<comment type="caution">
    <text evidence="1">The sequence shown here is derived from an EMBL/GenBank/DDBJ whole genome shotgun (WGS) entry which is preliminary data.</text>
</comment>
<sequence length="74" mass="8406">MPLEWDPVSTAIRFSENLETMSIHTLLWKAVEPRDPEGHGQFITAGEYDETDFYIAVIAAGEDDETDFCIAENR</sequence>
<protein>
    <submittedName>
        <fullName evidence="1">Uncharacterized protein</fullName>
    </submittedName>
</protein>
<evidence type="ECO:0000313" key="1">
    <source>
        <dbReference type="EMBL" id="KAI3668900.1"/>
    </source>
</evidence>
<organism evidence="1 2">
    <name type="scientific">Arctium lappa</name>
    <name type="common">Greater burdock</name>
    <name type="synonym">Lappa major</name>
    <dbReference type="NCBI Taxonomy" id="4217"/>
    <lineage>
        <taxon>Eukaryota</taxon>
        <taxon>Viridiplantae</taxon>
        <taxon>Streptophyta</taxon>
        <taxon>Embryophyta</taxon>
        <taxon>Tracheophyta</taxon>
        <taxon>Spermatophyta</taxon>
        <taxon>Magnoliopsida</taxon>
        <taxon>eudicotyledons</taxon>
        <taxon>Gunneridae</taxon>
        <taxon>Pentapetalae</taxon>
        <taxon>asterids</taxon>
        <taxon>campanulids</taxon>
        <taxon>Asterales</taxon>
        <taxon>Asteraceae</taxon>
        <taxon>Carduoideae</taxon>
        <taxon>Cardueae</taxon>
        <taxon>Arctiinae</taxon>
        <taxon>Arctium</taxon>
    </lineage>
</organism>
<reference evidence="1 2" key="2">
    <citation type="journal article" date="2022" name="Mol. Ecol. Resour.">
        <title>The genomes of chicory, endive, great burdock and yacon provide insights into Asteraceae paleo-polyploidization history and plant inulin production.</title>
        <authorList>
            <person name="Fan W."/>
            <person name="Wang S."/>
            <person name="Wang H."/>
            <person name="Wang A."/>
            <person name="Jiang F."/>
            <person name="Liu H."/>
            <person name="Zhao H."/>
            <person name="Xu D."/>
            <person name="Zhang Y."/>
        </authorList>
    </citation>
    <scope>NUCLEOTIDE SEQUENCE [LARGE SCALE GENOMIC DNA]</scope>
    <source>
        <strain evidence="2">cv. Niubang</strain>
    </source>
</reference>
<name>A0ACB8XM83_ARCLA</name>
<keyword evidence="2" id="KW-1185">Reference proteome</keyword>
<gene>
    <name evidence="1" type="ORF">L6452_40117</name>
</gene>
<dbReference type="Proteomes" id="UP001055879">
    <property type="component" value="Linkage Group LG16"/>
</dbReference>